<evidence type="ECO:0000313" key="3">
    <source>
        <dbReference type="Proteomes" id="UP000245699"/>
    </source>
</evidence>
<organism evidence="2 3">
    <name type="scientific">Furculomyces boomerangus</name>
    <dbReference type="NCBI Taxonomy" id="61424"/>
    <lineage>
        <taxon>Eukaryota</taxon>
        <taxon>Fungi</taxon>
        <taxon>Fungi incertae sedis</taxon>
        <taxon>Zoopagomycota</taxon>
        <taxon>Kickxellomycotina</taxon>
        <taxon>Harpellomycetes</taxon>
        <taxon>Harpellales</taxon>
        <taxon>Harpellaceae</taxon>
        <taxon>Furculomyces</taxon>
    </lineage>
</organism>
<dbReference type="Proteomes" id="UP000245699">
    <property type="component" value="Unassembled WGS sequence"/>
</dbReference>
<dbReference type="InterPro" id="IPR008906">
    <property type="entry name" value="HATC_C_dom"/>
</dbReference>
<gene>
    <name evidence="2" type="ORF">BB559_006600</name>
</gene>
<dbReference type="AlphaFoldDB" id="A0A2T9Y1Q1"/>
<dbReference type="GO" id="GO:0046983">
    <property type="term" value="F:protein dimerization activity"/>
    <property type="evidence" value="ECO:0007669"/>
    <property type="project" value="InterPro"/>
</dbReference>
<proteinExistence type="predicted"/>
<feature type="domain" description="HAT C-terminal dimerisation" evidence="1">
    <location>
        <begin position="156"/>
        <end position="200"/>
    </location>
</feature>
<accession>A0A2T9Y1Q1</accession>
<dbReference type="Pfam" id="PF05699">
    <property type="entry name" value="Dimer_Tnp_hAT"/>
    <property type="match status" value="1"/>
</dbReference>
<dbReference type="SUPFAM" id="SSF53098">
    <property type="entry name" value="Ribonuclease H-like"/>
    <property type="match status" value="1"/>
</dbReference>
<keyword evidence="3" id="KW-1185">Reference proteome</keyword>
<dbReference type="InterPro" id="IPR012337">
    <property type="entry name" value="RNaseH-like_sf"/>
</dbReference>
<dbReference type="EMBL" id="MBFT01000951">
    <property type="protein sequence ID" value="PVU86214.1"/>
    <property type="molecule type" value="Genomic_DNA"/>
</dbReference>
<reference evidence="2 3" key="1">
    <citation type="journal article" date="2018" name="MBio">
        <title>Comparative Genomics Reveals the Core Gene Toolbox for the Fungus-Insect Symbiosis.</title>
        <authorList>
            <person name="Wang Y."/>
            <person name="Stata M."/>
            <person name="Wang W."/>
            <person name="Stajich J.E."/>
            <person name="White M.M."/>
            <person name="Moncalvo J.M."/>
        </authorList>
    </citation>
    <scope>NUCLEOTIDE SEQUENCE [LARGE SCALE GENOMIC DNA]</scope>
    <source>
        <strain evidence="2 3">AUS-77-4</strain>
    </source>
</reference>
<protein>
    <recommendedName>
        <fullName evidence="1">HAT C-terminal dimerisation domain-containing protein</fullName>
    </recommendedName>
</protein>
<sequence length="205" mass="23610">MCNNNPIVSEPFFNSISDIVLSDNRLNSTSPIRSAAHTLQLAVYDTIKDAQIKSEKFKCQKICKKLRTNTILNIIKRMRHPRPKINFKTHWNSTDHLVIIGEHIIRNSLDNSSSYKNMTSSQVLESRFKGLLEIEKLILSKEMEFKKKSISKDFHELAKVILVVPATQVSVEKKFSAIKLILSDKRTNLSKKNLENILICRLNKF</sequence>
<name>A0A2T9Y1Q1_9FUNG</name>
<dbReference type="OrthoDB" id="5103at2759"/>
<evidence type="ECO:0000313" key="2">
    <source>
        <dbReference type="EMBL" id="PVU86214.1"/>
    </source>
</evidence>
<evidence type="ECO:0000259" key="1">
    <source>
        <dbReference type="Pfam" id="PF05699"/>
    </source>
</evidence>
<comment type="caution">
    <text evidence="2">The sequence shown here is derived from an EMBL/GenBank/DDBJ whole genome shotgun (WGS) entry which is preliminary data.</text>
</comment>